<evidence type="ECO:0000259" key="5">
    <source>
        <dbReference type="PROSITE" id="PS50404"/>
    </source>
</evidence>
<feature type="region of interest" description="Disordered" evidence="3">
    <location>
        <begin position="2080"/>
        <end position="2120"/>
    </location>
</feature>
<keyword evidence="4" id="KW-0812">Transmembrane</keyword>
<comment type="caution">
    <text evidence="6">The sequence shown here is derived from an EMBL/GenBank/DDBJ whole genome shotgun (WGS) entry which is preliminary data.</text>
</comment>
<organism evidence="6 7">
    <name type="scientific">Agrocybe chaxingu</name>
    <dbReference type="NCBI Taxonomy" id="84603"/>
    <lineage>
        <taxon>Eukaryota</taxon>
        <taxon>Fungi</taxon>
        <taxon>Dikarya</taxon>
        <taxon>Basidiomycota</taxon>
        <taxon>Agaricomycotina</taxon>
        <taxon>Agaricomycetes</taxon>
        <taxon>Agaricomycetidae</taxon>
        <taxon>Agaricales</taxon>
        <taxon>Agaricineae</taxon>
        <taxon>Strophariaceae</taxon>
        <taxon>Agrocybe</taxon>
    </lineage>
</organism>
<feature type="compositionally biased region" description="Polar residues" evidence="3">
    <location>
        <begin position="1945"/>
        <end position="1956"/>
    </location>
</feature>
<dbReference type="OrthoDB" id="6109at2759"/>
<dbReference type="PANTHER" id="PTHR10644">
    <property type="entry name" value="DNA REPAIR/RNA PROCESSING CPSF FAMILY"/>
    <property type="match status" value="1"/>
</dbReference>
<reference evidence="6" key="1">
    <citation type="submission" date="2022-07" db="EMBL/GenBank/DDBJ databases">
        <title>Genome Sequence of Agrocybe chaxingu.</title>
        <authorList>
            <person name="Buettner E."/>
        </authorList>
    </citation>
    <scope>NUCLEOTIDE SEQUENCE</scope>
    <source>
        <strain evidence="6">MP-N11</strain>
    </source>
</reference>
<feature type="compositionally biased region" description="Low complexity" evidence="3">
    <location>
        <begin position="1822"/>
        <end position="1840"/>
    </location>
</feature>
<keyword evidence="4" id="KW-1133">Transmembrane helix</keyword>
<accession>A0A9W8K680</accession>
<dbReference type="Pfam" id="PF13409">
    <property type="entry name" value="GST_N_2"/>
    <property type="match status" value="1"/>
</dbReference>
<dbReference type="SUPFAM" id="SSF52833">
    <property type="entry name" value="Thioredoxin-like"/>
    <property type="match status" value="1"/>
</dbReference>
<dbReference type="SUPFAM" id="SSF47616">
    <property type="entry name" value="GST C-terminal domain-like"/>
    <property type="match status" value="1"/>
</dbReference>
<feature type="region of interest" description="Disordered" evidence="3">
    <location>
        <begin position="1758"/>
        <end position="1841"/>
    </location>
</feature>
<dbReference type="InterPro" id="IPR015943">
    <property type="entry name" value="WD40/YVTN_repeat-like_dom_sf"/>
</dbReference>
<dbReference type="InterPro" id="IPR040079">
    <property type="entry name" value="Glutathione_S-Trfase"/>
</dbReference>
<dbReference type="InterPro" id="IPR018846">
    <property type="entry name" value="Beta-prop_RSE1/DDB1/CPSF1_1st"/>
</dbReference>
<feature type="region of interest" description="Disordered" evidence="3">
    <location>
        <begin position="1970"/>
        <end position="2001"/>
    </location>
</feature>
<sequence>MHALRQEILPPSGVEFATSLKLTPSTLTAPVSTRHEFVSRVLCNLVVARANLLRIFEIREEPAPLPLQANDERDRSGVRRGTEAVEGEVDMDTQGDGFINIAKSVPQKGPVHVSTVTRFYLIREHHLHGIVTGMEGVKIVTSQEDNLDRLLISFKDAKIALLEWSDTIHDLVTISIHTYERAPQLLALDSPLFRAELRCDSLSRCAALSLPKHALAILPFYQSQAELDVMDQDLTQPRDVPYSPSFILDLPAQVDSNIRNVIDFVFLPGFNNPTLAVLFQTDQTWTGRLKEYKDTVKLIVFTLDIATQKYPIVSSVEGLPYDCLSLLPCSTSLGGVVITTSNALIYVDKASKRVALPLNGWAARISDIPLLPVDPTRALFLEGSRSIFVDDKTFFVILKDGSIYPVEIVVDGKTVSNLVMSPALAQTAAPTVIRNIGEDHIFVGTILGPSVLLKAAHVEEEVNEMDVAPTAVVQEDDAMDYEDEDEDIYGVSSKPSASSTKNEAANGYVAPKKTRTVIHLSLRDSIPAHGPISSMTFSLAKNGDRPVPELVAATGAGTTGGFTLFQRDLPVLTKRKLHVIGGARGLWSLPIRQPVKASGISYEKPANPFQSETDTLVLSTDVNPSPGLSRIATKATKGDVSITTRIPGTTIGAAPFFQRTAILHVMTNAIRVLEPDGTERQIIKDMDGNMPRPKIRSCSISDPFVLIVREDDTIGLFIGETERGKIRRKDMSPMGDKTSRYLTGCFYTDSTGLLEKHYDTSISPVAVTSTLQAAVNAGSNQTQWILLMRPQGIMEVIWTLPKLTLAFSTDGLSTLQNVLMDSHDAPALSLPQDPPRKPQELDVEQIILVPIGESSPRPHLCVFLRSGQLTIYEVVPAGQPPEPLDKIRPSHLNVMFVKMASIAFEIQRQDEGTEKEKSILAEQKRISRTFVPFVTSPAPGVSYSGVFFTGDRPNWILAGNKSGVQIYPSGHSVVHAFTACSLWDSKGDFLLYTEEGPSLLEWMPHFQFDTPLPSRSIPRGRSYSNVLFDASTSLIVAASSMQAKFTTYDEDGARIWEPDASNIADPVCDCSTLELISPDLWITLDGFEFATNEFVNDMACVSLETASTETGSKEFIVVGTTIDRGEDLAVKGATYIFEIVEVVADPAILPKRWYKLRLRCRDDAKGPITAVSGFAGYLVSSMGQKVFVRAFDSDERLVGVAFMDVGVYVTSLRTLKNLLLIGDAVKSVMLAAFQEDPYKLVLLGKGPKQQCITNADFFFTSNELSIVSGDEEGILRIYEYGPQDPDSYDGRHLLLRTEFHGQSEWRTSVTIARRTKDDPDIPQSKLLMGSPDGSITTLTPVEEHAYKRLQLLHGQLTRNIQHAAGLNPKAFRIVRNDYVSKPLPKGVLDGNLLTHYEALPITRQNEMTRQIGTERTELALKESKLPYKRFEIDLQNKPEWYAPKVNPASKVPAIAYGGPDVSPDAPSPDSEKLAESGVLIEFIAELSPVPLLPQDPVKRAKARFFIETVTSKFTGAFAGALHRGEDPSPLLDAIEVTQSLLPPEGFAVGEWTIADAAVTPFFARAEVALKNDVGKYAEGQGKAVWAKLESDPKFARFRKYLADVKSRDSFKETFDEPSSWRFSMPKTLVVDDNVAPNFKYSSGWEFLSGSTRQWEGGIHSTFQNGATVSFRFRGSGFRVQGTIPGGSGNVLYEIITDGVSSGILTQAGGSANVYDAQLYAVSAPGLRDFVHTVVIANRGRQSDLDLRFDRVILESLDADPTMASPPSDPAPITTSRSSTTTTTPSPPRTTTSPTITSLATSTTSFTTSSATTTPGPLNLIGSSTTSSSSSPPESTSLVTTTDEDGKIVTTQLVVTAGSGSATPTSSVEPTISATSATGSRGVPLGALIGGVLGALVVVILVFLFFRQRRRRRYLRHHSQLKDDPTEKRGGVLPTPYDLGPHPGPSFNQTQDGGQNPFTHKAALRARMNEPEFETPGQSSSGQAASSHHHQKGASTSTHPTTIQTCSCSNSAYTSAAQTSSAAALSHRHSTSIHAGFDQTGQESPQADYRHQYLSGATVVAGSSSGMTSMYGETMRTSLYDSPPAYQATSTSEGNRMPLRTGHTPSHSTSKLPIAPESNPS</sequence>
<gene>
    <name evidence="6" type="ORF">NLJ89_g2622</name>
</gene>
<dbReference type="InterPro" id="IPR058543">
    <property type="entry name" value="Beta-prop_RSE1/DDB1/CPSF1_2nd"/>
</dbReference>
<dbReference type="GO" id="GO:0005634">
    <property type="term" value="C:nucleus"/>
    <property type="evidence" value="ECO:0007669"/>
    <property type="project" value="UniProtKB-SubCell"/>
</dbReference>
<evidence type="ECO:0000313" key="7">
    <source>
        <dbReference type="Proteomes" id="UP001148786"/>
    </source>
</evidence>
<evidence type="ECO:0000256" key="4">
    <source>
        <dbReference type="SAM" id="Phobius"/>
    </source>
</evidence>
<feature type="compositionally biased region" description="Polar residues" evidence="3">
    <location>
        <begin position="1992"/>
        <end position="2001"/>
    </location>
</feature>
<protein>
    <recommendedName>
        <fullName evidence="5">GST N-terminal domain-containing protein</fullName>
    </recommendedName>
</protein>
<dbReference type="GO" id="GO:0003676">
    <property type="term" value="F:nucleic acid binding"/>
    <property type="evidence" value="ECO:0007669"/>
    <property type="project" value="InterPro"/>
</dbReference>
<dbReference type="SFLD" id="SFLDG00358">
    <property type="entry name" value="Main_(cytGST)"/>
    <property type="match status" value="1"/>
</dbReference>
<dbReference type="Gene3D" id="3.40.30.10">
    <property type="entry name" value="Glutaredoxin"/>
    <property type="match status" value="1"/>
</dbReference>
<feature type="compositionally biased region" description="Basic and acidic residues" evidence="3">
    <location>
        <begin position="1919"/>
        <end position="1929"/>
    </location>
</feature>
<dbReference type="SFLD" id="SFLDS00019">
    <property type="entry name" value="Glutathione_Transferase_(cytos"/>
    <property type="match status" value="1"/>
</dbReference>
<dbReference type="PROSITE" id="PS50404">
    <property type="entry name" value="GST_NTER"/>
    <property type="match status" value="1"/>
</dbReference>
<evidence type="ECO:0000313" key="6">
    <source>
        <dbReference type="EMBL" id="KAJ3514004.1"/>
    </source>
</evidence>
<dbReference type="Gene3D" id="2.60.120.260">
    <property type="entry name" value="Galactose-binding domain-like"/>
    <property type="match status" value="1"/>
</dbReference>
<dbReference type="InterPro" id="IPR036249">
    <property type="entry name" value="Thioredoxin-like_sf"/>
</dbReference>
<feature type="transmembrane region" description="Helical" evidence="4">
    <location>
        <begin position="1884"/>
        <end position="1905"/>
    </location>
</feature>
<dbReference type="InterPro" id="IPR004045">
    <property type="entry name" value="Glutathione_S-Trfase_N"/>
</dbReference>
<keyword evidence="2" id="KW-0539">Nucleus</keyword>
<proteinExistence type="predicted"/>
<feature type="domain" description="GST N-terminal" evidence="5">
    <location>
        <begin position="1400"/>
        <end position="1491"/>
    </location>
</feature>
<keyword evidence="7" id="KW-1185">Reference proteome</keyword>
<dbReference type="Proteomes" id="UP001148786">
    <property type="component" value="Unassembled WGS sequence"/>
</dbReference>
<dbReference type="Pfam" id="PF23726">
    <property type="entry name" value="Beta-prop_RSE1_2nd"/>
    <property type="match status" value="1"/>
</dbReference>
<feature type="compositionally biased region" description="Low complexity" evidence="3">
    <location>
        <begin position="1976"/>
        <end position="1985"/>
    </location>
</feature>
<dbReference type="EMBL" id="JANKHO010000167">
    <property type="protein sequence ID" value="KAJ3514004.1"/>
    <property type="molecule type" value="Genomic_DNA"/>
</dbReference>
<evidence type="ECO:0000256" key="3">
    <source>
        <dbReference type="SAM" id="MobiDB-lite"/>
    </source>
</evidence>
<dbReference type="Gene3D" id="2.130.10.10">
    <property type="entry name" value="YVTN repeat-like/Quinoprotein amine dehydrogenase"/>
    <property type="match status" value="2"/>
</dbReference>
<dbReference type="CDD" id="cd00570">
    <property type="entry name" value="GST_N_family"/>
    <property type="match status" value="1"/>
</dbReference>
<dbReference type="InterPro" id="IPR004871">
    <property type="entry name" value="RSE1/DDB1/CPSF1_C"/>
</dbReference>
<dbReference type="Pfam" id="PF10433">
    <property type="entry name" value="Beta-prop_RSE1_1st"/>
    <property type="match status" value="1"/>
</dbReference>
<name>A0A9W8K680_9AGAR</name>
<keyword evidence="4" id="KW-0472">Membrane</keyword>
<dbReference type="Gene3D" id="1.20.1050.10">
    <property type="match status" value="1"/>
</dbReference>
<feature type="region of interest" description="Disordered" evidence="3">
    <location>
        <begin position="1916"/>
        <end position="1956"/>
    </location>
</feature>
<dbReference type="Pfam" id="PF03178">
    <property type="entry name" value="CPSF_A"/>
    <property type="match status" value="1"/>
</dbReference>
<feature type="compositionally biased region" description="Low complexity" evidence="3">
    <location>
        <begin position="1770"/>
        <end position="1814"/>
    </location>
</feature>
<dbReference type="CDD" id="cd00299">
    <property type="entry name" value="GST_C_family"/>
    <property type="match status" value="1"/>
</dbReference>
<comment type="subcellular location">
    <subcellularLocation>
        <location evidence="1">Nucleus</location>
    </subcellularLocation>
</comment>
<evidence type="ECO:0000256" key="2">
    <source>
        <dbReference type="ARBA" id="ARBA00023242"/>
    </source>
</evidence>
<dbReference type="InterPro" id="IPR050358">
    <property type="entry name" value="RSE1/DDB1/CFT1"/>
</dbReference>
<evidence type="ECO:0000256" key="1">
    <source>
        <dbReference type="ARBA" id="ARBA00004123"/>
    </source>
</evidence>
<dbReference type="InterPro" id="IPR036282">
    <property type="entry name" value="Glutathione-S-Trfase_C_sf"/>
</dbReference>